<dbReference type="InterPro" id="IPR036388">
    <property type="entry name" value="WH-like_DNA-bd_sf"/>
</dbReference>
<dbReference type="PROSITE" id="PS51755">
    <property type="entry name" value="OMPR_PHOB"/>
    <property type="match status" value="1"/>
</dbReference>
<organism evidence="5 6">
    <name type="scientific">Dyella kyungheensis</name>
    <dbReference type="NCBI Taxonomy" id="1242174"/>
    <lineage>
        <taxon>Bacteria</taxon>
        <taxon>Pseudomonadati</taxon>
        <taxon>Pseudomonadota</taxon>
        <taxon>Gammaproteobacteria</taxon>
        <taxon>Lysobacterales</taxon>
        <taxon>Rhodanobacteraceae</taxon>
        <taxon>Dyella</taxon>
    </lineage>
</organism>
<dbReference type="InterPro" id="IPR001867">
    <property type="entry name" value="OmpR/PhoB-type_DNA-bd"/>
</dbReference>
<protein>
    <submittedName>
        <fullName evidence="5">Transcriptional regulator</fullName>
    </submittedName>
</protein>
<evidence type="ECO:0000259" key="4">
    <source>
        <dbReference type="PROSITE" id="PS51755"/>
    </source>
</evidence>
<dbReference type="SMART" id="SM00862">
    <property type="entry name" value="Trans_reg_C"/>
    <property type="match status" value="1"/>
</dbReference>
<keyword evidence="6" id="KW-1185">Reference proteome</keyword>
<dbReference type="InterPro" id="IPR016032">
    <property type="entry name" value="Sig_transdc_resp-reg_C-effctor"/>
</dbReference>
<name>A0ABS2JYG2_9GAMM</name>
<evidence type="ECO:0000256" key="3">
    <source>
        <dbReference type="SAM" id="Phobius"/>
    </source>
</evidence>
<reference evidence="5 6" key="1">
    <citation type="submission" date="2020-10" db="EMBL/GenBank/DDBJ databases">
        <title>Phylogeny of dyella-like bacteria.</title>
        <authorList>
            <person name="Fu J."/>
        </authorList>
    </citation>
    <scope>NUCLEOTIDE SEQUENCE [LARGE SCALE GENOMIC DNA]</scope>
    <source>
        <strain evidence="5 6">THG-B117</strain>
    </source>
</reference>
<dbReference type="CDD" id="cd00383">
    <property type="entry name" value="trans_reg_C"/>
    <property type="match status" value="1"/>
</dbReference>
<accession>A0ABS2JYG2</accession>
<gene>
    <name evidence="5" type="ORF">ISP20_20325</name>
</gene>
<keyword evidence="3" id="KW-0812">Transmembrane</keyword>
<dbReference type="SUPFAM" id="SSF46894">
    <property type="entry name" value="C-terminal effector domain of the bipartite response regulators"/>
    <property type="match status" value="1"/>
</dbReference>
<evidence type="ECO:0000313" key="5">
    <source>
        <dbReference type="EMBL" id="MBM7123522.1"/>
    </source>
</evidence>
<dbReference type="Pfam" id="PF00486">
    <property type="entry name" value="Trans_reg_C"/>
    <property type="match status" value="1"/>
</dbReference>
<evidence type="ECO:0000256" key="1">
    <source>
        <dbReference type="ARBA" id="ARBA00023125"/>
    </source>
</evidence>
<evidence type="ECO:0000256" key="2">
    <source>
        <dbReference type="PROSITE-ProRule" id="PRU01091"/>
    </source>
</evidence>
<sequence length="201" mass="21633">MAQSHPDCGWIYQCDDIVVEPRAHRLERAGKSISIEPKAYAVLVVLLQQAGDVVGKDTLLDAAWGHRHVTPGVLTRVISQLRHALGDCASQPRYIATVYSLGYRFIGEVHRTPSCPLPADELLPDVASNDELVTAEETPTTRPPVPPPATRWLAAAITLAVIVAVLAAVSLWHAPADAGRQPRVMPQPGLVAMPVALVDLL</sequence>
<keyword evidence="3" id="KW-0472">Membrane</keyword>
<comment type="caution">
    <text evidence="5">The sequence shown here is derived from an EMBL/GenBank/DDBJ whole genome shotgun (WGS) entry which is preliminary data.</text>
</comment>
<feature type="DNA-binding region" description="OmpR/PhoB-type" evidence="2">
    <location>
        <begin position="9"/>
        <end position="107"/>
    </location>
</feature>
<keyword evidence="1 2" id="KW-0238">DNA-binding</keyword>
<feature type="transmembrane region" description="Helical" evidence="3">
    <location>
        <begin position="152"/>
        <end position="174"/>
    </location>
</feature>
<proteinExistence type="predicted"/>
<keyword evidence="3" id="KW-1133">Transmembrane helix</keyword>
<dbReference type="Proteomes" id="UP001430065">
    <property type="component" value="Unassembled WGS sequence"/>
</dbReference>
<evidence type="ECO:0000313" key="6">
    <source>
        <dbReference type="Proteomes" id="UP001430065"/>
    </source>
</evidence>
<dbReference type="Gene3D" id="1.10.10.10">
    <property type="entry name" value="Winged helix-like DNA-binding domain superfamily/Winged helix DNA-binding domain"/>
    <property type="match status" value="1"/>
</dbReference>
<dbReference type="EMBL" id="JADIKC010000012">
    <property type="protein sequence ID" value="MBM7123522.1"/>
    <property type="molecule type" value="Genomic_DNA"/>
</dbReference>
<dbReference type="RefSeq" id="WP_204637975.1">
    <property type="nucleotide sequence ID" value="NZ_JADIKC010000012.1"/>
</dbReference>
<feature type="domain" description="OmpR/PhoB-type" evidence="4">
    <location>
        <begin position="9"/>
        <end position="107"/>
    </location>
</feature>